<name>A0A244CWI1_PSEDV</name>
<keyword evidence="2" id="KW-0012">Acyltransferase</keyword>
<keyword evidence="1 4" id="KW-0808">Transferase</keyword>
<evidence type="ECO:0000256" key="2">
    <source>
        <dbReference type="ARBA" id="ARBA00023315"/>
    </source>
</evidence>
<dbReference type="InterPro" id="IPR050832">
    <property type="entry name" value="Bact_Acetyltransf"/>
</dbReference>
<dbReference type="EMBL" id="MWPV01000001">
    <property type="protein sequence ID" value="OUL59786.1"/>
    <property type="molecule type" value="Genomic_DNA"/>
</dbReference>
<dbReference type="PANTHER" id="PTHR43877">
    <property type="entry name" value="AMINOALKYLPHOSPHONATE N-ACETYLTRANSFERASE-RELATED-RELATED"/>
    <property type="match status" value="1"/>
</dbReference>
<comment type="caution">
    <text evidence="4">The sequence shown here is derived from an EMBL/GenBank/DDBJ whole genome shotgun (WGS) entry which is preliminary data.</text>
</comment>
<gene>
    <name evidence="4" type="ORF">B1199_02030</name>
</gene>
<dbReference type="PROSITE" id="PS51186">
    <property type="entry name" value="GNAT"/>
    <property type="match status" value="1"/>
</dbReference>
<dbReference type="Proteomes" id="UP000194841">
    <property type="component" value="Unassembled WGS sequence"/>
</dbReference>
<dbReference type="AlphaFoldDB" id="A0A244CWI1"/>
<dbReference type="SUPFAM" id="SSF55729">
    <property type="entry name" value="Acyl-CoA N-acyltransferases (Nat)"/>
    <property type="match status" value="1"/>
</dbReference>
<dbReference type="GO" id="GO:0016747">
    <property type="term" value="F:acyltransferase activity, transferring groups other than amino-acyl groups"/>
    <property type="evidence" value="ECO:0007669"/>
    <property type="project" value="InterPro"/>
</dbReference>
<dbReference type="InterPro" id="IPR016181">
    <property type="entry name" value="Acyl_CoA_acyltransferase"/>
</dbReference>
<protein>
    <submittedName>
        <fullName evidence="4">GNAT family N-acetyltransferase</fullName>
    </submittedName>
</protein>
<dbReference type="CDD" id="cd04301">
    <property type="entry name" value="NAT_SF"/>
    <property type="match status" value="1"/>
</dbReference>
<keyword evidence="5" id="KW-1185">Reference proteome</keyword>
<accession>A0A244CWI1</accession>
<organism evidence="4 5">
    <name type="scientific">Pseudoalteromonas ulvae</name>
    <dbReference type="NCBI Taxonomy" id="107327"/>
    <lineage>
        <taxon>Bacteria</taxon>
        <taxon>Pseudomonadati</taxon>
        <taxon>Pseudomonadota</taxon>
        <taxon>Gammaproteobacteria</taxon>
        <taxon>Alteromonadales</taxon>
        <taxon>Pseudoalteromonadaceae</taxon>
        <taxon>Pseudoalteromonas</taxon>
    </lineage>
</organism>
<sequence>MAITRLDDLSQYHDALADLLIETVADGASIGFLAPVTFFEARSYWQNVNTDLAEPTQWMWIAFEAGQLLGTVQLSVCNKANGNHRAEVEKLMVAKAARGKGVAKALMGALEAWASEHELRLLVLDTKQGDTASFLYPKLGYQNGGVIPNFARDGLGCMAATVYFYKQI</sequence>
<evidence type="ECO:0000259" key="3">
    <source>
        <dbReference type="PROSITE" id="PS51186"/>
    </source>
</evidence>
<evidence type="ECO:0000313" key="4">
    <source>
        <dbReference type="EMBL" id="OUL59786.1"/>
    </source>
</evidence>
<reference evidence="4 5" key="1">
    <citation type="submission" date="2017-02" db="EMBL/GenBank/DDBJ databases">
        <title>Pseudoalteromonas ulvae TC14 Genome.</title>
        <authorList>
            <person name="Molmeret M."/>
        </authorList>
    </citation>
    <scope>NUCLEOTIDE SEQUENCE [LARGE SCALE GENOMIC DNA]</scope>
    <source>
        <strain evidence="4">TC14</strain>
    </source>
</reference>
<evidence type="ECO:0000256" key="1">
    <source>
        <dbReference type="ARBA" id="ARBA00022679"/>
    </source>
</evidence>
<dbReference type="PANTHER" id="PTHR43877:SF2">
    <property type="entry name" value="AMINOALKYLPHOSPHONATE N-ACETYLTRANSFERASE-RELATED"/>
    <property type="match status" value="1"/>
</dbReference>
<dbReference type="Pfam" id="PF00583">
    <property type="entry name" value="Acetyltransf_1"/>
    <property type="match status" value="1"/>
</dbReference>
<dbReference type="InterPro" id="IPR000182">
    <property type="entry name" value="GNAT_dom"/>
</dbReference>
<evidence type="ECO:0000313" key="5">
    <source>
        <dbReference type="Proteomes" id="UP000194841"/>
    </source>
</evidence>
<dbReference type="Gene3D" id="3.40.630.30">
    <property type="match status" value="1"/>
</dbReference>
<feature type="domain" description="N-acetyltransferase" evidence="3">
    <location>
        <begin position="17"/>
        <end position="168"/>
    </location>
</feature>
<proteinExistence type="predicted"/>